<reference evidence="2 3" key="1">
    <citation type="submission" date="2019-03" db="EMBL/GenBank/DDBJ databases">
        <title>Genomic Encyclopedia of Archaeal and Bacterial Type Strains, Phase II (KMG-II): from individual species to whole genera.</title>
        <authorList>
            <person name="Goeker M."/>
        </authorList>
    </citation>
    <scope>NUCLEOTIDE SEQUENCE [LARGE SCALE GENOMIC DNA]</scope>
    <source>
        <strain evidence="2 3">DSM 29467</strain>
    </source>
</reference>
<evidence type="ECO:0000313" key="3">
    <source>
        <dbReference type="Proteomes" id="UP000294563"/>
    </source>
</evidence>
<sequence length="1035" mass="110488">MIELFTRHATAANILMVLFIGLGIAALPTLQRDSFPEIPPSDVEVRIVYPGAAPADVETGICMVAEDPIRSVDNLAELTCQARDNMAVLTAEMVEGADMTRFAADVKAAVDGVTAYPAKADAPVTRIVERVANVASIAVTGSTDPKVLLAYADQFAEFLKADPKISQATVGGFSDREIVIEISATALQRHGLTISAVAAALSRNSLDVPAGTLEGPEGDALVRFAGERRRPNELATIPLLGSELGTEILLGDVAKITNRFADDYDATFYNNKRAAIVSVTKTSTQDALRVMAALKTRLDTARAQAPAGIELAISQDSTSNITERLRIITTNGMQGLVLVLIVMGLFFGLRFSFWVALTLPVSFLGTIFTMQLLGLTINMITMVALLVAIGLLMDDSIVISENIVRRRLAGETPVQAALKGVTQVGPGVMASFLTTVMIVGPLGLMAGQIGAVLKFLPVVLVITLIVSLIEAFLVLPNHLAHALRGDMQPNRVNRWMNGVFDILRDRAIVPLARQALRFRYFTLGVVGFILLVSITPFTAGLIKFQSFPTLESDTVEARLLLAQGAPLAQTQARVQKVVAALEKINAAETPKQPDTQPLVQSVTVTFGSNADAASESGPHLATVSAKLLPAGVRTTTVTQIVSDWRKATGPMPDMASLRFTDKERGVGGKPIDVRLQGPDMVALEETARDMRAFFRAFQGVRDVAYDLRPGKPEYVVSLRPAAASALGVSAQGIATELRASFRGDTGLEVQDTLGGLDIVARLNASDRNAASDIGSIRVSGTGGALVPLSSVADIRLTRGYASITRIDGMRTVSVTGSINPNVANSRELMAAMRTGFLPDLSQRHPEINVVVVGESKDTATTGASLMRNLAMGFIGVWLILAFQFRSFIQPIAVFLAIPLGIIGMMWGHLALGMQLSLPSFVGLATLAGVVVNNSILLVEFIKSHHDTSDDLMDAGVSAVRDRFRPIFLTSLTTVVGLGPLLFEQSTQAQFLRPIVASLAFGLSGATFLALFVTPAAYMILYDLRLVRGDKKPLKS</sequence>
<dbReference type="OrthoDB" id="174266at2"/>
<dbReference type="GO" id="GO:0042910">
    <property type="term" value="F:xenobiotic transmembrane transporter activity"/>
    <property type="evidence" value="ECO:0007669"/>
    <property type="project" value="TreeGrafter"/>
</dbReference>
<dbReference type="Proteomes" id="UP000294563">
    <property type="component" value="Unassembled WGS sequence"/>
</dbReference>
<organism evidence="2 3">
    <name type="scientific">Litoreibacter halocynthiae</name>
    <dbReference type="NCBI Taxonomy" id="1242689"/>
    <lineage>
        <taxon>Bacteria</taxon>
        <taxon>Pseudomonadati</taxon>
        <taxon>Pseudomonadota</taxon>
        <taxon>Alphaproteobacteria</taxon>
        <taxon>Rhodobacterales</taxon>
        <taxon>Roseobacteraceae</taxon>
        <taxon>Litoreibacter</taxon>
    </lineage>
</organism>
<dbReference type="AlphaFoldDB" id="A0A4R7LEH0"/>
<comment type="caution">
    <text evidence="2">The sequence shown here is derived from an EMBL/GenBank/DDBJ whole genome shotgun (WGS) entry which is preliminary data.</text>
</comment>
<accession>A0A4R7LEH0</accession>
<protein>
    <submittedName>
        <fullName evidence="2">Multidrug efflux pump subunit AcrB</fullName>
    </submittedName>
</protein>
<feature type="transmembrane region" description="Helical" evidence="1">
    <location>
        <begin position="428"/>
        <end position="449"/>
    </location>
</feature>
<feature type="transmembrane region" description="Helical" evidence="1">
    <location>
        <begin position="994"/>
        <end position="1021"/>
    </location>
</feature>
<dbReference type="Pfam" id="PF00873">
    <property type="entry name" value="ACR_tran"/>
    <property type="match status" value="1"/>
</dbReference>
<keyword evidence="1" id="KW-0812">Transmembrane</keyword>
<dbReference type="SUPFAM" id="SSF82714">
    <property type="entry name" value="Multidrug efflux transporter AcrB TolC docking domain, DN and DC subdomains"/>
    <property type="match status" value="2"/>
</dbReference>
<proteinExistence type="predicted"/>
<dbReference type="Gene3D" id="3.30.70.1430">
    <property type="entry name" value="Multidrug efflux transporter AcrB pore domain"/>
    <property type="match status" value="2"/>
</dbReference>
<dbReference type="PANTHER" id="PTHR32063">
    <property type="match status" value="1"/>
</dbReference>
<feature type="transmembrane region" description="Helical" evidence="1">
    <location>
        <begin position="917"/>
        <end position="941"/>
    </location>
</feature>
<gene>
    <name evidence="2" type="ORF">BDE40_2811</name>
</gene>
<feature type="transmembrane region" description="Helical" evidence="1">
    <location>
        <begin position="336"/>
        <end position="357"/>
    </location>
</feature>
<name>A0A4R7LEH0_9RHOB</name>
<dbReference type="RefSeq" id="WP_134015448.1">
    <property type="nucleotide sequence ID" value="NZ_SOBH01000003.1"/>
</dbReference>
<dbReference type="PRINTS" id="PR00702">
    <property type="entry name" value="ACRIFLAVINRP"/>
</dbReference>
<dbReference type="SUPFAM" id="SSF82693">
    <property type="entry name" value="Multidrug efflux transporter AcrB pore domain, PN1, PN2, PC1 and PC2 subdomains"/>
    <property type="match status" value="1"/>
</dbReference>
<keyword evidence="1" id="KW-0472">Membrane</keyword>
<evidence type="ECO:0000313" key="2">
    <source>
        <dbReference type="EMBL" id="TDT74027.1"/>
    </source>
</evidence>
<evidence type="ECO:0000256" key="1">
    <source>
        <dbReference type="SAM" id="Phobius"/>
    </source>
</evidence>
<feature type="transmembrane region" description="Helical" evidence="1">
    <location>
        <begin position="520"/>
        <end position="542"/>
    </location>
</feature>
<dbReference type="Gene3D" id="3.30.2090.10">
    <property type="entry name" value="Multidrug efflux transporter AcrB TolC docking domain, DN and DC subdomains"/>
    <property type="match status" value="2"/>
</dbReference>
<keyword evidence="3" id="KW-1185">Reference proteome</keyword>
<dbReference type="Gene3D" id="3.30.70.1440">
    <property type="entry name" value="Multidrug efflux transporter AcrB pore domain"/>
    <property type="match status" value="1"/>
</dbReference>
<dbReference type="EMBL" id="SOBH01000003">
    <property type="protein sequence ID" value="TDT74027.1"/>
    <property type="molecule type" value="Genomic_DNA"/>
</dbReference>
<dbReference type="GO" id="GO:0005886">
    <property type="term" value="C:plasma membrane"/>
    <property type="evidence" value="ECO:0007669"/>
    <property type="project" value="TreeGrafter"/>
</dbReference>
<dbReference type="SUPFAM" id="SSF82866">
    <property type="entry name" value="Multidrug efflux transporter AcrB transmembrane domain"/>
    <property type="match status" value="2"/>
</dbReference>
<feature type="transmembrane region" description="Helical" evidence="1">
    <location>
        <begin position="455"/>
        <end position="475"/>
    </location>
</feature>
<feature type="transmembrane region" description="Helical" evidence="1">
    <location>
        <begin position="363"/>
        <end position="392"/>
    </location>
</feature>
<keyword evidence="1" id="KW-1133">Transmembrane helix</keyword>
<dbReference type="Gene3D" id="1.20.1640.10">
    <property type="entry name" value="Multidrug efflux transporter AcrB transmembrane domain"/>
    <property type="match status" value="2"/>
</dbReference>
<feature type="transmembrane region" description="Helical" evidence="1">
    <location>
        <begin position="891"/>
        <end position="911"/>
    </location>
</feature>
<dbReference type="InterPro" id="IPR027463">
    <property type="entry name" value="AcrB_DN_DC_subdom"/>
</dbReference>
<feature type="transmembrane region" description="Helical" evidence="1">
    <location>
        <begin position="962"/>
        <end position="982"/>
    </location>
</feature>
<dbReference type="PANTHER" id="PTHR32063:SF33">
    <property type="entry name" value="RND SUPERFAMILY EFFLUX PUMP PERMEASE COMPONENT"/>
    <property type="match status" value="1"/>
</dbReference>
<dbReference type="InterPro" id="IPR001036">
    <property type="entry name" value="Acrflvin-R"/>
</dbReference>
<feature type="transmembrane region" description="Helical" evidence="1">
    <location>
        <begin position="12"/>
        <end position="30"/>
    </location>
</feature>
<dbReference type="Gene3D" id="3.30.70.1320">
    <property type="entry name" value="Multidrug efflux transporter AcrB pore domain like"/>
    <property type="match status" value="1"/>
</dbReference>